<organism evidence="3 4">
    <name type="scientific">Didymella heteroderae</name>
    <dbReference type="NCBI Taxonomy" id="1769908"/>
    <lineage>
        <taxon>Eukaryota</taxon>
        <taxon>Fungi</taxon>
        <taxon>Dikarya</taxon>
        <taxon>Ascomycota</taxon>
        <taxon>Pezizomycotina</taxon>
        <taxon>Dothideomycetes</taxon>
        <taxon>Pleosporomycetidae</taxon>
        <taxon>Pleosporales</taxon>
        <taxon>Pleosporineae</taxon>
        <taxon>Didymellaceae</taxon>
        <taxon>Didymella</taxon>
    </lineage>
</organism>
<protein>
    <submittedName>
        <fullName evidence="3">Uncharacterized protein</fullName>
    </submittedName>
</protein>
<gene>
    <name evidence="3" type="ORF">E8E12_002992</name>
</gene>
<keyword evidence="4" id="KW-1185">Reference proteome</keyword>
<evidence type="ECO:0000256" key="1">
    <source>
        <dbReference type="SAM" id="MobiDB-lite"/>
    </source>
</evidence>
<keyword evidence="2" id="KW-0472">Membrane</keyword>
<keyword evidence="2" id="KW-1133">Transmembrane helix</keyword>
<dbReference type="EMBL" id="SWKV01000008">
    <property type="protein sequence ID" value="KAF3044609.1"/>
    <property type="molecule type" value="Genomic_DNA"/>
</dbReference>
<proteinExistence type="predicted"/>
<evidence type="ECO:0000313" key="3">
    <source>
        <dbReference type="EMBL" id="KAF3044609.1"/>
    </source>
</evidence>
<feature type="transmembrane region" description="Helical" evidence="2">
    <location>
        <begin position="346"/>
        <end position="368"/>
    </location>
</feature>
<feature type="region of interest" description="Disordered" evidence="1">
    <location>
        <begin position="1"/>
        <end position="87"/>
    </location>
</feature>
<feature type="region of interest" description="Disordered" evidence="1">
    <location>
        <begin position="223"/>
        <end position="246"/>
    </location>
</feature>
<evidence type="ECO:0000313" key="4">
    <source>
        <dbReference type="Proteomes" id="UP000758155"/>
    </source>
</evidence>
<feature type="compositionally biased region" description="Polar residues" evidence="1">
    <location>
        <begin position="189"/>
        <end position="198"/>
    </location>
</feature>
<accession>A0A9P4WX56</accession>
<dbReference type="Proteomes" id="UP000758155">
    <property type="component" value="Unassembled WGS sequence"/>
</dbReference>
<feature type="region of interest" description="Disordered" evidence="1">
    <location>
        <begin position="126"/>
        <end position="161"/>
    </location>
</feature>
<evidence type="ECO:0000256" key="2">
    <source>
        <dbReference type="SAM" id="Phobius"/>
    </source>
</evidence>
<comment type="caution">
    <text evidence="3">The sequence shown here is derived from an EMBL/GenBank/DDBJ whole genome shotgun (WGS) entry which is preliminary data.</text>
</comment>
<dbReference type="AlphaFoldDB" id="A0A9P4WX56"/>
<feature type="region of interest" description="Disordered" evidence="1">
    <location>
        <begin position="292"/>
        <end position="327"/>
    </location>
</feature>
<feature type="compositionally biased region" description="Basic and acidic residues" evidence="1">
    <location>
        <begin position="10"/>
        <end position="27"/>
    </location>
</feature>
<reference evidence="3" key="1">
    <citation type="submission" date="2019-04" db="EMBL/GenBank/DDBJ databases">
        <title>Sequencing of skin fungus with MAO and IRED activity.</title>
        <authorList>
            <person name="Marsaioli A.J."/>
            <person name="Bonatto J.M.C."/>
            <person name="Reis Junior O."/>
        </authorList>
    </citation>
    <scope>NUCLEOTIDE SEQUENCE</scope>
    <source>
        <strain evidence="3">28M1</strain>
    </source>
</reference>
<sequence>MEPAIYTSVEKGEAKAQEPRDEPETPKSKQSSSAIRTGSLPSPPTSPVQGARLPMSRRFPVHPTLSSPPSSPAKESEITKPSARTDQTLSLLSQRFLTGLNLEAVSNQHVVGHTASGDSIAESMTKAFKYDPEDKTPSKRRMKAHTEPSSNGRGDDVAGSPSGFRIEQPNCSALNVVEPGIWMGQNNLRKGTHSTFSEPPSPLEDGLGEAGSSRAAEFFFSSDASMTQPPPGDISPVESNGFSLPDAADLEQYPSAISTSPEPLPYPLPAPPPTAATSAWSSRIVHLSPIQEVDSSRDLEAGSPDASPPAPMQTESEKPPPVTPSAASFSSVSSSAAGCVSKCYSITWYILAWAVPFAFLSAALYSLATTRTFKEMPPGVFTAESKTFRSENGNGNLTVAWMKGHAVELNMSLILNTTLDAGATGSKNLSFLFEWRADGEIISVDVATTSGKAHLQFDALQ</sequence>
<name>A0A9P4WX56_9PLEO</name>
<feature type="compositionally biased region" description="Basic and acidic residues" evidence="1">
    <location>
        <begin position="128"/>
        <end position="137"/>
    </location>
</feature>
<feature type="compositionally biased region" description="Polar residues" evidence="1">
    <location>
        <begin position="28"/>
        <end position="40"/>
    </location>
</feature>
<keyword evidence="2" id="KW-0812">Transmembrane</keyword>
<feature type="region of interest" description="Disordered" evidence="1">
    <location>
        <begin position="189"/>
        <end position="211"/>
    </location>
</feature>
<dbReference type="OrthoDB" id="3790594at2759"/>